<feature type="transmembrane region" description="Helical" evidence="2">
    <location>
        <begin position="98"/>
        <end position="121"/>
    </location>
</feature>
<keyword evidence="3" id="KW-0732">Signal</keyword>
<organism evidence="4 5">
    <name type="scientific">Actinoplanes lutulentus</name>
    <dbReference type="NCBI Taxonomy" id="1287878"/>
    <lineage>
        <taxon>Bacteria</taxon>
        <taxon>Bacillati</taxon>
        <taxon>Actinomycetota</taxon>
        <taxon>Actinomycetes</taxon>
        <taxon>Micromonosporales</taxon>
        <taxon>Micromonosporaceae</taxon>
        <taxon>Actinoplanes</taxon>
    </lineage>
</organism>
<sequence>MTLRYSPLAMLLGLFTPVLAVDGQPVRAGWKRPIVMPVAPGRHHVHVHVPYLLPRRIGKADLDVVVLPGQTAALEYRAPMIAYMRGALGAPPQKYPGMIATIVLLALVVLMAFCAVGNAIVAASAETRTVPAWTPTPARTIPKLPSLPGSTSGSQPDLTEGAAVRDVAGATFAASDKTATMRFTGWPFAFRTPASWGCLGAKVELTGAKAYICVDESDPSGEKRVGVMLRTCTQPCGEESMARLTKDWFSATPKAAGNATNFLESSGNGKYEMEMDHFFAGKWQVAVAATAPEKQRAEVQKIANDILTQTS</sequence>
<evidence type="ECO:0000256" key="1">
    <source>
        <dbReference type="SAM" id="MobiDB-lite"/>
    </source>
</evidence>
<protein>
    <submittedName>
        <fullName evidence="4">Uncharacterized protein</fullName>
    </submittedName>
</protein>
<feature type="region of interest" description="Disordered" evidence="1">
    <location>
        <begin position="134"/>
        <end position="159"/>
    </location>
</feature>
<gene>
    <name evidence="4" type="ORF">B0I29_104360</name>
</gene>
<keyword evidence="2" id="KW-1133">Transmembrane helix</keyword>
<keyword evidence="2" id="KW-0472">Membrane</keyword>
<evidence type="ECO:0000256" key="2">
    <source>
        <dbReference type="SAM" id="Phobius"/>
    </source>
</evidence>
<feature type="signal peptide" evidence="3">
    <location>
        <begin position="1"/>
        <end position="20"/>
    </location>
</feature>
<name>A0A327ZMF2_9ACTN</name>
<dbReference type="Proteomes" id="UP000249341">
    <property type="component" value="Unassembled WGS sequence"/>
</dbReference>
<feature type="chain" id="PRO_5038554462" evidence="3">
    <location>
        <begin position="21"/>
        <end position="311"/>
    </location>
</feature>
<evidence type="ECO:0000313" key="5">
    <source>
        <dbReference type="Proteomes" id="UP000249341"/>
    </source>
</evidence>
<dbReference type="EMBL" id="QLMJ01000004">
    <property type="protein sequence ID" value="RAK39821.1"/>
    <property type="molecule type" value="Genomic_DNA"/>
</dbReference>
<dbReference type="AlphaFoldDB" id="A0A327ZMF2"/>
<feature type="compositionally biased region" description="Polar residues" evidence="1">
    <location>
        <begin position="148"/>
        <end position="157"/>
    </location>
</feature>
<keyword evidence="5" id="KW-1185">Reference proteome</keyword>
<evidence type="ECO:0000313" key="4">
    <source>
        <dbReference type="EMBL" id="RAK39821.1"/>
    </source>
</evidence>
<reference evidence="4 5" key="1">
    <citation type="submission" date="2018-06" db="EMBL/GenBank/DDBJ databases">
        <title>Genomic Encyclopedia of Type Strains, Phase III (KMG-III): the genomes of soil and plant-associated and newly described type strains.</title>
        <authorList>
            <person name="Whitman W."/>
        </authorList>
    </citation>
    <scope>NUCLEOTIDE SEQUENCE [LARGE SCALE GENOMIC DNA]</scope>
    <source>
        <strain evidence="4 5">CGMCC 4.7090</strain>
    </source>
</reference>
<evidence type="ECO:0000256" key="3">
    <source>
        <dbReference type="SAM" id="SignalP"/>
    </source>
</evidence>
<accession>A0A327ZMF2</accession>
<comment type="caution">
    <text evidence="4">The sequence shown here is derived from an EMBL/GenBank/DDBJ whole genome shotgun (WGS) entry which is preliminary data.</text>
</comment>
<keyword evidence="2" id="KW-0812">Transmembrane</keyword>
<proteinExistence type="predicted"/>